<dbReference type="InterPro" id="IPR001226">
    <property type="entry name" value="Flavodoxin_CS"/>
</dbReference>
<dbReference type="PROSITE" id="PS50902">
    <property type="entry name" value="FLAVODOXIN_LIKE"/>
    <property type="match status" value="1"/>
</dbReference>
<protein>
    <submittedName>
        <fullName evidence="4">FprA family A-type flavoprotein</fullName>
    </submittedName>
</protein>
<dbReference type="Gene3D" id="3.60.15.10">
    <property type="entry name" value="Ribonuclease Z/Hydroxyacylglutathione hydrolase-like"/>
    <property type="match status" value="1"/>
</dbReference>
<sequence length="396" mass="44431">MNKAIEIKPGVHWIGSTDPDLRIFDDLFPTERGTTYNSYLIQGTEKVAIIDTVKTKRCGEFLEKVKSLIDPAKVDYIIANHTEPDHSGSIEFMLQHCPNATVVSTQAARTFLGNLIHKDFPARVVKDGETLDLGGRTLRFVIAPYLHWPDTMFTLLEQDEILFTCDAFGAHYCGNSIYNDEVQDYSKDMHFYFDCLIRPFKDKVLSAINKIENEKIAMICPSHGPIIRKDPARYVGFYQEWARPVAGPKKVVIFYLSPHGNTEMMAKAVAKGASQEGLEVDCHHIIQLSANEIRDHLEEADALIFGTPTINRDIPKPMWDVLSYLSTVKLKGNIGGAFGSYGWSGEACKMVEERLKGLNFKLPTPFVRSPFTPRAEVLQQCEALGRAIADEILTTA</sequence>
<evidence type="ECO:0000259" key="3">
    <source>
        <dbReference type="PROSITE" id="PS50902"/>
    </source>
</evidence>
<evidence type="ECO:0000313" key="5">
    <source>
        <dbReference type="Proteomes" id="UP000811899"/>
    </source>
</evidence>
<dbReference type="Pfam" id="PF00258">
    <property type="entry name" value="Flavodoxin_1"/>
    <property type="match status" value="1"/>
</dbReference>
<dbReference type="PIRSF" id="PIRSF005243">
    <property type="entry name" value="ROO"/>
    <property type="match status" value="1"/>
</dbReference>
<dbReference type="InterPro" id="IPR008254">
    <property type="entry name" value="Flavodoxin/NO_synth"/>
</dbReference>
<dbReference type="RefSeq" id="WP_214171971.1">
    <property type="nucleotide sequence ID" value="NZ_JAHCVJ010000005.1"/>
</dbReference>
<reference evidence="4 5" key="1">
    <citation type="submission" date="2021-05" db="EMBL/GenBank/DDBJ databases">
        <title>The draft genome of Geobacter pelophilus DSM 12255.</title>
        <authorList>
            <person name="Xu Z."/>
            <person name="Masuda Y."/>
            <person name="Itoh H."/>
            <person name="Senoo K."/>
        </authorList>
    </citation>
    <scope>NUCLEOTIDE SEQUENCE [LARGE SCALE GENOMIC DNA]</scope>
    <source>
        <strain evidence="4 5">DSM 12255</strain>
    </source>
</reference>
<dbReference type="InterPro" id="IPR001279">
    <property type="entry name" value="Metallo-B-lactamas"/>
</dbReference>
<feature type="domain" description="Flavodoxin-like" evidence="3">
    <location>
        <begin position="251"/>
        <end position="389"/>
    </location>
</feature>
<evidence type="ECO:0000256" key="1">
    <source>
        <dbReference type="ARBA" id="ARBA00001917"/>
    </source>
</evidence>
<dbReference type="GO" id="GO:0046872">
    <property type="term" value="F:metal ion binding"/>
    <property type="evidence" value="ECO:0007669"/>
    <property type="project" value="InterPro"/>
</dbReference>
<dbReference type="InterPro" id="IPR036866">
    <property type="entry name" value="RibonucZ/Hydroxyglut_hydro"/>
</dbReference>
<dbReference type="Gene3D" id="3.40.50.360">
    <property type="match status" value="1"/>
</dbReference>
<dbReference type="SUPFAM" id="SSF56281">
    <property type="entry name" value="Metallo-hydrolase/oxidoreductase"/>
    <property type="match status" value="1"/>
</dbReference>
<gene>
    <name evidence="4" type="ORF">KI809_12895</name>
</gene>
<dbReference type="InterPro" id="IPR029039">
    <property type="entry name" value="Flavoprotein-like_sf"/>
</dbReference>
<dbReference type="PANTHER" id="PTHR43717:SF1">
    <property type="entry name" value="ANAEROBIC NITRIC OXIDE REDUCTASE FLAVORUBREDOXIN"/>
    <property type="match status" value="1"/>
</dbReference>
<dbReference type="AlphaFoldDB" id="A0AAW4LBG4"/>
<comment type="caution">
    <text evidence="4">The sequence shown here is derived from an EMBL/GenBank/DDBJ whole genome shotgun (WGS) entry which is preliminary data.</text>
</comment>
<name>A0AAW4LBG4_9BACT</name>
<evidence type="ECO:0000256" key="2">
    <source>
        <dbReference type="ARBA" id="ARBA00007121"/>
    </source>
</evidence>
<dbReference type="SMART" id="SM00849">
    <property type="entry name" value="Lactamase_B"/>
    <property type="match status" value="1"/>
</dbReference>
<dbReference type="CDD" id="cd07709">
    <property type="entry name" value="flavodiiron_proteins_MBL-fold"/>
    <property type="match status" value="1"/>
</dbReference>
<dbReference type="PROSITE" id="PS00201">
    <property type="entry name" value="FLAVODOXIN"/>
    <property type="match status" value="1"/>
</dbReference>
<dbReference type="SUPFAM" id="SSF52218">
    <property type="entry name" value="Flavoproteins"/>
    <property type="match status" value="1"/>
</dbReference>
<accession>A0AAW4LBG4</accession>
<keyword evidence="5" id="KW-1185">Reference proteome</keyword>
<comment type="cofactor">
    <cofactor evidence="1">
        <name>FMN</name>
        <dbReference type="ChEBI" id="CHEBI:58210"/>
    </cofactor>
</comment>
<dbReference type="GO" id="GO:0010181">
    <property type="term" value="F:FMN binding"/>
    <property type="evidence" value="ECO:0007669"/>
    <property type="project" value="InterPro"/>
</dbReference>
<dbReference type="EMBL" id="JAHCVJ010000005">
    <property type="protein sequence ID" value="MBT0665197.1"/>
    <property type="molecule type" value="Genomic_DNA"/>
</dbReference>
<dbReference type="InterPro" id="IPR016440">
    <property type="entry name" value="Rubredoxin-O_OxRdtase"/>
</dbReference>
<dbReference type="Pfam" id="PF19583">
    <property type="entry name" value="ODP"/>
    <property type="match status" value="1"/>
</dbReference>
<dbReference type="PANTHER" id="PTHR43717">
    <property type="entry name" value="ANAEROBIC NITRIC OXIDE REDUCTASE FLAVORUBREDOXIN"/>
    <property type="match status" value="1"/>
</dbReference>
<dbReference type="GO" id="GO:0009055">
    <property type="term" value="F:electron transfer activity"/>
    <property type="evidence" value="ECO:0007669"/>
    <property type="project" value="InterPro"/>
</dbReference>
<dbReference type="InterPro" id="IPR045761">
    <property type="entry name" value="ODP_dom"/>
</dbReference>
<dbReference type="Proteomes" id="UP000811899">
    <property type="component" value="Unassembled WGS sequence"/>
</dbReference>
<evidence type="ECO:0000313" key="4">
    <source>
        <dbReference type="EMBL" id="MBT0665197.1"/>
    </source>
</evidence>
<proteinExistence type="inferred from homology"/>
<comment type="similarity">
    <text evidence="2">In the N-terminal section; belongs to the zinc metallo-hydrolase group 3 family.</text>
</comment>
<dbReference type="GO" id="GO:0016491">
    <property type="term" value="F:oxidoreductase activity"/>
    <property type="evidence" value="ECO:0007669"/>
    <property type="project" value="InterPro"/>
</dbReference>
<organism evidence="4 5">
    <name type="scientific">Geoanaerobacter pelophilus</name>
    <dbReference type="NCBI Taxonomy" id="60036"/>
    <lineage>
        <taxon>Bacteria</taxon>
        <taxon>Pseudomonadati</taxon>
        <taxon>Thermodesulfobacteriota</taxon>
        <taxon>Desulfuromonadia</taxon>
        <taxon>Geobacterales</taxon>
        <taxon>Geobacteraceae</taxon>
        <taxon>Geoanaerobacter</taxon>
    </lineage>
</organism>